<organism evidence="1 2">
    <name type="scientific">Lichenifustis flavocetrariae</name>
    <dbReference type="NCBI Taxonomy" id="2949735"/>
    <lineage>
        <taxon>Bacteria</taxon>
        <taxon>Pseudomonadati</taxon>
        <taxon>Pseudomonadota</taxon>
        <taxon>Alphaproteobacteria</taxon>
        <taxon>Hyphomicrobiales</taxon>
        <taxon>Lichenihabitantaceae</taxon>
        <taxon>Lichenifustis</taxon>
    </lineage>
</organism>
<dbReference type="RefSeq" id="WP_282585452.1">
    <property type="nucleotide sequence ID" value="NZ_JAMOIM010000008.1"/>
</dbReference>
<sequence>MTEKREFDPEAIVDAMAPLLGLDIRPEYRPGVVTNLKVTAALAALFLDPPLDDHAEPAAVFHP</sequence>
<name>A0AA41YXZ1_9HYPH</name>
<dbReference type="InterPro" id="IPR025148">
    <property type="entry name" value="AtzG-like"/>
</dbReference>
<protein>
    <submittedName>
        <fullName evidence="1">DUF4089 domain-containing protein</fullName>
    </submittedName>
</protein>
<gene>
    <name evidence="1" type="ORF">M8523_13750</name>
</gene>
<dbReference type="Pfam" id="PF13318">
    <property type="entry name" value="AtzG-like"/>
    <property type="match status" value="1"/>
</dbReference>
<keyword evidence="2" id="KW-1185">Reference proteome</keyword>
<evidence type="ECO:0000313" key="2">
    <source>
        <dbReference type="Proteomes" id="UP001165667"/>
    </source>
</evidence>
<dbReference type="Proteomes" id="UP001165667">
    <property type="component" value="Unassembled WGS sequence"/>
</dbReference>
<proteinExistence type="predicted"/>
<dbReference type="AlphaFoldDB" id="A0AA41YXZ1"/>
<evidence type="ECO:0000313" key="1">
    <source>
        <dbReference type="EMBL" id="MCW6509088.1"/>
    </source>
</evidence>
<reference evidence="1" key="1">
    <citation type="submission" date="2022-05" db="EMBL/GenBank/DDBJ databases">
        <authorList>
            <person name="Pankratov T."/>
        </authorList>
    </citation>
    <scope>NUCLEOTIDE SEQUENCE</scope>
    <source>
        <strain evidence="1">BP6-180914</strain>
    </source>
</reference>
<dbReference type="EMBL" id="JAMOIM010000008">
    <property type="protein sequence ID" value="MCW6509088.1"/>
    <property type="molecule type" value="Genomic_DNA"/>
</dbReference>
<accession>A0AA41YXZ1</accession>
<comment type="caution">
    <text evidence="1">The sequence shown here is derived from an EMBL/GenBank/DDBJ whole genome shotgun (WGS) entry which is preliminary data.</text>
</comment>